<dbReference type="PANTHER" id="PTHR14790:SF15">
    <property type="entry name" value="RECQ-MEDIATED GENOME INSTABILITY PROTEIN 1"/>
    <property type="match status" value="1"/>
</dbReference>
<dbReference type="Gene3D" id="2.40.50.770">
    <property type="entry name" value="RecQ-mediated genome instability protein Rmi1, C-terminal domain"/>
    <property type="match status" value="1"/>
</dbReference>
<feature type="compositionally biased region" description="Basic and acidic residues" evidence="3">
    <location>
        <begin position="86"/>
        <end position="95"/>
    </location>
</feature>
<evidence type="ECO:0000313" key="5">
    <source>
        <dbReference type="EMBL" id="CEM01917.1"/>
    </source>
</evidence>
<dbReference type="InterPro" id="IPR013894">
    <property type="entry name" value="RMI1_OB"/>
</dbReference>
<feature type="compositionally biased region" description="Polar residues" evidence="3">
    <location>
        <begin position="212"/>
        <end position="222"/>
    </location>
</feature>
<evidence type="ECO:0000256" key="3">
    <source>
        <dbReference type="SAM" id="MobiDB-lite"/>
    </source>
</evidence>
<sequence>MASLSGTLQTLSSTSLRPNWRSLISNAPPQHDEWQAFLAADLKQIVARGSLAGPIDSTHGTALQPGRVLAQIEDVVDIARPIKNRKAGEEGDGGQRKGPGGGERAQRALKFRLTDGRVTFEAFEYRRMAHVPSDGFFPLQKLLIQGGPLIRRGQVLLTADNVTLLHELPPLRGGGDDPSDATALALPSASTHPAAAAAAAANANKRAKRAPPSNNGNAFISQQPFNNAARPPPPALFPPRPRPRPLPPPARVVRPRGPARAPQGMTVAYEGQQQLQPMQPIPTMPSSMFDDDADLDDLLDGLNDLVPPPAGAPVALPAAAVPAAAAAAAAAAPADADIEDLLDDIDFGGLNEEQPMRDGAMMDTEVEGGEEWRYVAVHAARLRYRREGQDAVLDPQRLTIELSLIDSSHPELPCIRAMAAADIWTDHLPTLPANIPLQPPPPAAAAAAAAAAASDGTPALFEGAANETVLSVWLPDLLAFHGWVCLVGTHERLPDCGGPVYRVTGISFVQPFACADGVGERLANAESAVDGILMR</sequence>
<feature type="compositionally biased region" description="Pro residues" evidence="3">
    <location>
        <begin position="230"/>
        <end position="250"/>
    </location>
</feature>
<accession>A0A0G4EV41</accession>
<reference evidence="5 6" key="1">
    <citation type="submission" date="2014-11" db="EMBL/GenBank/DDBJ databases">
        <authorList>
            <person name="Zhu J."/>
            <person name="Qi W."/>
            <person name="Song R."/>
        </authorList>
    </citation>
    <scope>NUCLEOTIDE SEQUENCE [LARGE SCALE GENOMIC DNA]</scope>
</reference>
<dbReference type="GO" id="GO:0031422">
    <property type="term" value="C:RecQ family helicase-topoisomerase III complex"/>
    <property type="evidence" value="ECO:0007669"/>
    <property type="project" value="TreeGrafter"/>
</dbReference>
<evidence type="ECO:0000259" key="4">
    <source>
        <dbReference type="Pfam" id="PF08585"/>
    </source>
</evidence>
<dbReference type="OrthoDB" id="341511at2759"/>
<feature type="domain" description="RecQ mediated genome instability protein 1 OB-fold" evidence="4">
    <location>
        <begin position="64"/>
        <end position="165"/>
    </location>
</feature>
<dbReference type="Pfam" id="PF08585">
    <property type="entry name" value="RMI1_N_C"/>
    <property type="match status" value="1"/>
</dbReference>
<feature type="region of interest" description="Disordered" evidence="3">
    <location>
        <begin position="83"/>
        <end position="106"/>
    </location>
</feature>
<dbReference type="AlphaFoldDB" id="A0A0G4EV41"/>
<dbReference type="PANTHER" id="PTHR14790">
    <property type="entry name" value="RECQ-MEDIATED GENOME INSTABILITY PROTEIN 1 RMI1"/>
    <property type="match status" value="1"/>
</dbReference>
<dbReference type="VEuPathDB" id="CryptoDB:Vbra_13343"/>
<dbReference type="GO" id="GO:0000712">
    <property type="term" value="P:resolution of meiotic recombination intermediates"/>
    <property type="evidence" value="ECO:0007669"/>
    <property type="project" value="TreeGrafter"/>
</dbReference>
<evidence type="ECO:0000256" key="1">
    <source>
        <dbReference type="ARBA" id="ARBA00006395"/>
    </source>
</evidence>
<dbReference type="InterPro" id="IPR042470">
    <property type="entry name" value="RMI1_N_C_sf"/>
</dbReference>
<name>A0A0G4EV41_VITBC</name>
<feature type="region of interest" description="Disordered" evidence="3">
    <location>
        <begin position="199"/>
        <end position="262"/>
    </location>
</feature>
<dbReference type="InParanoid" id="A0A0G4EV41"/>
<proteinExistence type="inferred from homology"/>
<protein>
    <recommendedName>
        <fullName evidence="2">RecQ-mediated genome instability protein 1</fullName>
    </recommendedName>
</protein>
<comment type="similarity">
    <text evidence="1">Belongs to the RMI1 family.</text>
</comment>
<gene>
    <name evidence="5" type="ORF">Vbra_13343</name>
</gene>
<dbReference type="GO" id="GO:0000724">
    <property type="term" value="P:double-strand break repair via homologous recombination"/>
    <property type="evidence" value="ECO:0007669"/>
    <property type="project" value="TreeGrafter"/>
</dbReference>
<dbReference type="Proteomes" id="UP000041254">
    <property type="component" value="Unassembled WGS sequence"/>
</dbReference>
<dbReference type="EMBL" id="CDMY01000313">
    <property type="protein sequence ID" value="CEM01917.1"/>
    <property type="molecule type" value="Genomic_DNA"/>
</dbReference>
<organism evidence="5 6">
    <name type="scientific">Vitrella brassicaformis (strain CCMP3155)</name>
    <dbReference type="NCBI Taxonomy" id="1169540"/>
    <lineage>
        <taxon>Eukaryota</taxon>
        <taxon>Sar</taxon>
        <taxon>Alveolata</taxon>
        <taxon>Colpodellida</taxon>
        <taxon>Vitrellaceae</taxon>
        <taxon>Vitrella</taxon>
    </lineage>
</organism>
<evidence type="ECO:0000313" key="6">
    <source>
        <dbReference type="Proteomes" id="UP000041254"/>
    </source>
</evidence>
<evidence type="ECO:0000256" key="2">
    <source>
        <dbReference type="ARBA" id="ARBA00018987"/>
    </source>
</evidence>
<feature type="compositionally biased region" description="Low complexity" evidence="3">
    <location>
        <begin position="251"/>
        <end position="262"/>
    </location>
</feature>
<keyword evidence="6" id="KW-1185">Reference proteome</keyword>
<dbReference type="GO" id="GO:0016604">
    <property type="term" value="C:nuclear body"/>
    <property type="evidence" value="ECO:0007669"/>
    <property type="project" value="TreeGrafter"/>
</dbReference>